<comment type="caution">
    <text evidence="6">The sequence shown here is derived from an EMBL/GenBank/DDBJ whole genome shotgun (WGS) entry which is preliminary data.</text>
</comment>
<dbReference type="RefSeq" id="WP_202953641.1">
    <property type="nucleotide sequence ID" value="NZ_JAPCID010000006.1"/>
</dbReference>
<dbReference type="SUPFAM" id="SSF63965">
    <property type="entry name" value="Precorrin-8X methylmutase CbiC/CobH"/>
    <property type="match status" value="1"/>
</dbReference>
<evidence type="ECO:0000256" key="3">
    <source>
        <dbReference type="ARBA" id="ARBA00022573"/>
    </source>
</evidence>
<dbReference type="EMBL" id="JAPCID010000006">
    <property type="protein sequence ID" value="MDA0136773.1"/>
    <property type="molecule type" value="Genomic_DNA"/>
</dbReference>
<organism evidence="6 7">
    <name type="scientific">Solirubrobacter deserti</name>
    <dbReference type="NCBI Taxonomy" id="2282478"/>
    <lineage>
        <taxon>Bacteria</taxon>
        <taxon>Bacillati</taxon>
        <taxon>Actinomycetota</taxon>
        <taxon>Thermoleophilia</taxon>
        <taxon>Solirubrobacterales</taxon>
        <taxon>Solirubrobacteraceae</taxon>
        <taxon>Solirubrobacter</taxon>
    </lineage>
</organism>
<sequence length="192" mass="20094">MPRVIHPIEVESYRILRSRIDLSHLPPLSRAVAERVIHASADLSFGESLILREQALERGREALLAGAPVYCDARMAAAGITSRTPIVPLDDKRAVAGEGSTRSAAAMRLATSEAPSGAIWVIGNAPTALTELLAHPPKDPALIVGLPVGFVGAAEAKEALAQSDLPFVTNRGERGGSAVAVAAVNALIYHEA</sequence>
<dbReference type="Pfam" id="PF02570">
    <property type="entry name" value="CbiC"/>
    <property type="match status" value="1"/>
</dbReference>
<comment type="similarity">
    <text evidence="2">Belongs to the CobH/CbiC family.</text>
</comment>
<dbReference type="PANTHER" id="PTHR43588:SF1">
    <property type="entry name" value="COBALT-PRECORRIN-8 METHYLMUTASE"/>
    <property type="match status" value="1"/>
</dbReference>
<evidence type="ECO:0000256" key="2">
    <source>
        <dbReference type="ARBA" id="ARBA00009774"/>
    </source>
</evidence>
<dbReference type="InterPro" id="IPR003722">
    <property type="entry name" value="Cbl_synth_CobH/CbiC"/>
</dbReference>
<evidence type="ECO:0000313" key="7">
    <source>
        <dbReference type="Proteomes" id="UP001147700"/>
    </source>
</evidence>
<dbReference type="Gene3D" id="3.40.50.10230">
    <property type="entry name" value="Cobalamin biosynthesis CobH/CbiC, precorrin-8X methylmutase"/>
    <property type="match status" value="1"/>
</dbReference>
<evidence type="ECO:0000256" key="4">
    <source>
        <dbReference type="ARBA" id="ARBA00023235"/>
    </source>
</evidence>
<gene>
    <name evidence="6" type="ORF">OJ962_04630</name>
</gene>
<evidence type="ECO:0000313" key="6">
    <source>
        <dbReference type="EMBL" id="MDA0136773.1"/>
    </source>
</evidence>
<keyword evidence="4" id="KW-0413">Isomerase</keyword>
<protein>
    <submittedName>
        <fullName evidence="6">Precorrin-8X methylmutase</fullName>
    </submittedName>
</protein>
<proteinExistence type="inferred from homology"/>
<reference evidence="6" key="1">
    <citation type="submission" date="2022-10" db="EMBL/GenBank/DDBJ databases">
        <title>The WGS of Solirubrobacter sp. CPCC 204708.</title>
        <authorList>
            <person name="Jiang Z."/>
        </authorList>
    </citation>
    <scope>NUCLEOTIDE SEQUENCE</scope>
    <source>
        <strain evidence="6">CPCC 204708</strain>
    </source>
</reference>
<name>A0ABT4RE15_9ACTN</name>
<comment type="pathway">
    <text evidence="1">Cofactor biosynthesis; adenosylcobalamin biosynthesis.</text>
</comment>
<accession>A0ABT4RE15</accession>
<dbReference type="PANTHER" id="PTHR43588">
    <property type="entry name" value="COBALT-PRECORRIN-8 METHYLMUTASE"/>
    <property type="match status" value="1"/>
</dbReference>
<keyword evidence="3" id="KW-0169">Cobalamin biosynthesis</keyword>
<dbReference type="InterPro" id="IPR036588">
    <property type="entry name" value="CobH/CbiC_sf"/>
</dbReference>
<feature type="domain" description="Cobalamin biosynthesis precorrin-8X methylmutase CobH/CbiC" evidence="5">
    <location>
        <begin position="8"/>
        <end position="189"/>
    </location>
</feature>
<evidence type="ECO:0000259" key="5">
    <source>
        <dbReference type="Pfam" id="PF02570"/>
    </source>
</evidence>
<evidence type="ECO:0000256" key="1">
    <source>
        <dbReference type="ARBA" id="ARBA00004953"/>
    </source>
</evidence>
<dbReference type="Proteomes" id="UP001147700">
    <property type="component" value="Unassembled WGS sequence"/>
</dbReference>
<keyword evidence="7" id="KW-1185">Reference proteome</keyword>